<dbReference type="AlphaFoldDB" id="A0A422MZG5"/>
<dbReference type="RefSeq" id="XP_029234746.1">
    <property type="nucleotide sequence ID" value="XM_029385397.1"/>
</dbReference>
<evidence type="ECO:0000313" key="2">
    <source>
        <dbReference type="EMBL" id="RNE98635.1"/>
    </source>
</evidence>
<keyword evidence="3" id="KW-1185">Reference proteome</keyword>
<dbReference type="EMBL" id="MKGL01000447">
    <property type="protein sequence ID" value="RNE98635.1"/>
    <property type="molecule type" value="Genomic_DNA"/>
</dbReference>
<reference evidence="2 3" key="1">
    <citation type="journal article" date="2018" name="BMC Genomics">
        <title>Genomic comparison of Trypanosoma conorhini and Trypanosoma rangeli to Trypanosoma cruzi strains of high and low virulence.</title>
        <authorList>
            <person name="Bradwell K.R."/>
            <person name="Koparde V.N."/>
            <person name="Matveyev A.V."/>
            <person name="Serrano M.G."/>
            <person name="Alves J.M."/>
            <person name="Parikh H."/>
            <person name="Huang B."/>
            <person name="Lee V."/>
            <person name="Espinosa-Alvarez O."/>
            <person name="Ortiz P.A."/>
            <person name="Costa-Martins A.G."/>
            <person name="Teixeira M.M."/>
            <person name="Buck G.A."/>
        </authorList>
    </citation>
    <scope>NUCLEOTIDE SEQUENCE [LARGE SCALE GENOMIC DNA]</scope>
    <source>
        <strain evidence="2 3">AM80</strain>
    </source>
</reference>
<feature type="compositionally biased region" description="Basic residues" evidence="1">
    <location>
        <begin position="17"/>
        <end position="30"/>
    </location>
</feature>
<dbReference type="Proteomes" id="UP000283634">
    <property type="component" value="Unassembled WGS sequence"/>
</dbReference>
<gene>
    <name evidence="2" type="ORF">TraAM80_08656</name>
</gene>
<accession>A0A422MZG5</accession>
<protein>
    <submittedName>
        <fullName evidence="2">Uncharacterized protein</fullName>
    </submittedName>
</protein>
<name>A0A422MZG5_TRYRA</name>
<sequence length="117" mass="12586">MQTQPAQPIRTATATPTKKKKKHVPSHPAKHVGGVQNPVKVARHEREGANTPTEQRGVTGKSHRIHAPHTCGGHEHTKSSSGDSDEIRSPARPPAPQPDAYRQGPHTTPAVPEPHNP</sequence>
<dbReference type="GeneID" id="40332589"/>
<proteinExistence type="predicted"/>
<feature type="region of interest" description="Disordered" evidence="1">
    <location>
        <begin position="1"/>
        <end position="117"/>
    </location>
</feature>
<organism evidence="2 3">
    <name type="scientific">Trypanosoma rangeli</name>
    <dbReference type="NCBI Taxonomy" id="5698"/>
    <lineage>
        <taxon>Eukaryota</taxon>
        <taxon>Discoba</taxon>
        <taxon>Euglenozoa</taxon>
        <taxon>Kinetoplastea</taxon>
        <taxon>Metakinetoplastina</taxon>
        <taxon>Trypanosomatida</taxon>
        <taxon>Trypanosomatidae</taxon>
        <taxon>Trypanosoma</taxon>
        <taxon>Herpetosoma</taxon>
    </lineage>
</organism>
<evidence type="ECO:0000313" key="3">
    <source>
        <dbReference type="Proteomes" id="UP000283634"/>
    </source>
</evidence>
<comment type="caution">
    <text evidence="2">The sequence shown here is derived from an EMBL/GenBank/DDBJ whole genome shotgun (WGS) entry which is preliminary data.</text>
</comment>
<evidence type="ECO:0000256" key="1">
    <source>
        <dbReference type="SAM" id="MobiDB-lite"/>
    </source>
</evidence>